<comment type="caution">
    <text evidence="3">The sequence shown here is derived from an EMBL/GenBank/DDBJ whole genome shotgun (WGS) entry which is preliminary data.</text>
</comment>
<keyword evidence="4" id="KW-1185">Reference proteome</keyword>
<feature type="compositionally biased region" description="Acidic residues" evidence="1">
    <location>
        <begin position="196"/>
        <end position="209"/>
    </location>
</feature>
<evidence type="ECO:0000256" key="1">
    <source>
        <dbReference type="SAM" id="MobiDB-lite"/>
    </source>
</evidence>
<dbReference type="PANTHER" id="PTHR31344:SF15">
    <property type="entry name" value="EEIG1_EHBP1 PROTEIN AMINO-TERMINAL DOMAIN PROTEIN"/>
    <property type="match status" value="1"/>
</dbReference>
<name>A0A2C9U8H7_MANES</name>
<dbReference type="STRING" id="3983.A0A2C9U8H7"/>
<feature type="domain" description="C2 NT-type" evidence="2">
    <location>
        <begin position="7"/>
        <end position="162"/>
    </location>
</feature>
<evidence type="ECO:0000313" key="3">
    <source>
        <dbReference type="EMBL" id="OAY25571.1"/>
    </source>
</evidence>
<dbReference type="PROSITE" id="PS51840">
    <property type="entry name" value="C2_NT"/>
    <property type="match status" value="1"/>
</dbReference>
<dbReference type="OrthoDB" id="20172at2759"/>
<reference evidence="4" key="1">
    <citation type="journal article" date="2016" name="Nat. Biotechnol.">
        <title>Sequencing wild and cultivated cassava and related species reveals extensive interspecific hybridization and genetic diversity.</title>
        <authorList>
            <person name="Bredeson J.V."/>
            <person name="Lyons J.B."/>
            <person name="Prochnik S.E."/>
            <person name="Wu G.A."/>
            <person name="Ha C.M."/>
            <person name="Edsinger-Gonzales E."/>
            <person name="Grimwood J."/>
            <person name="Schmutz J."/>
            <person name="Rabbi I.Y."/>
            <person name="Egesi C."/>
            <person name="Nauluvula P."/>
            <person name="Lebot V."/>
            <person name="Ndunguru J."/>
            <person name="Mkamilo G."/>
            <person name="Bart R.S."/>
            <person name="Setter T.L."/>
            <person name="Gleadow R.M."/>
            <person name="Kulakow P."/>
            <person name="Ferguson M.E."/>
            <person name="Rounsley S."/>
            <person name="Rokhsar D.S."/>
        </authorList>
    </citation>
    <scope>NUCLEOTIDE SEQUENCE [LARGE SCALE GENOMIC DNA]</scope>
    <source>
        <strain evidence="4">cv. AM560-2</strain>
    </source>
</reference>
<sequence>MVLGVMAKNRKGASVHVDYLIHIQEIKPWPPSQSLRSLRSVLIQWENGDRNSGSTNTVVPLLGSIIGEGKIEFIESFRLPVTLMREMSSRGKDDDSFQKNCIEFNLCEPRRDKIRLLATAVIDLADYGVVKDTLSVNAPMSSNRSFRNTSQPVLYVKIQPIDKGHTSSSSKDNLLKGVSQDKNGGESVSALMNGEYAEESEVASFTDDDASSHSSQTNGGFHPQNEKCGLDRPIESGRVNVEQPIASKPGTENHIALQENLEEYSCCSSSVDLPSDFGSPVNAHASKSNSPDYSSMSIPENEVAQHVHSSSSAFNYACKEEDANISMANNSHYDFVQEVDEKVPSSSIKIRVDAYQTRVGEKTLGRTVTCDEVYNSSAEDMNGQVLEEKGHFSEDELIDTFSQDATRCEGSLGTETLSSSGGVEMKGNILKIESLKHVKSVRSSSDSSRSNGLISRNQHTEKEIGALGDPQNTAGCFEVDERENAKVYHEKATRTTFLNAKIQQLGHKINMLEGELREAAGIEAALYSVVAEHGSSMGKVHAPARRLSRLYLHACKESSRQRRSSAARSAVSGLVLVAKACGNDVPRLTFWLSNSVVLRAIISQEIGDKELSLSGKKNVEMTSGGKENKMLASSLKWKQSSSSWKEDNSVICGDLGDWEDPHQFICTLEKVEDWIFSRIVESIWWQSLTPHMQSAATKAIDRFIYYGSKENLGRTSSSGDQDQEHFSLELWKMAFKDACERLCPLRAGGHECGCLSVLARLVMEQCVARLDVAMFNAILRESADEIPTDPVSDPISDSKVLPIPAGKSSFGAGAQLKNAIGNWSRWLTDLFGMDDDSLKEDNDRDDNDERQDTSFKSFHLLNALSDLMMLPKDMLLSRSIRKEVCPTFGAPLIKRVLDNFVTDEFCPDPIPDIVLEALESEDPFEAGEETVTTIPHIAAPPFYLPPLAASVADLTGDSGSQSQLRRSGSVLRKSYTSDDELDELNSPLASIFLNSSQTSPAPTKLGWKSKELGKQNSIRYELLRDVWMQ</sequence>
<feature type="region of interest" description="Disordered" evidence="1">
    <location>
        <begin position="163"/>
        <end position="232"/>
    </location>
</feature>
<protein>
    <recommendedName>
        <fullName evidence="2">C2 NT-type domain-containing protein</fullName>
    </recommendedName>
</protein>
<dbReference type="InterPro" id="IPR019448">
    <property type="entry name" value="NT-C2"/>
</dbReference>
<accession>A0A2C9U8H7</accession>
<proteinExistence type="predicted"/>
<feature type="compositionally biased region" description="Low complexity" evidence="1">
    <location>
        <begin position="441"/>
        <end position="456"/>
    </location>
</feature>
<organism evidence="3 4">
    <name type="scientific">Manihot esculenta</name>
    <name type="common">Cassava</name>
    <name type="synonym">Jatropha manihot</name>
    <dbReference type="NCBI Taxonomy" id="3983"/>
    <lineage>
        <taxon>Eukaryota</taxon>
        <taxon>Viridiplantae</taxon>
        <taxon>Streptophyta</taxon>
        <taxon>Embryophyta</taxon>
        <taxon>Tracheophyta</taxon>
        <taxon>Spermatophyta</taxon>
        <taxon>Magnoliopsida</taxon>
        <taxon>eudicotyledons</taxon>
        <taxon>Gunneridae</taxon>
        <taxon>Pentapetalae</taxon>
        <taxon>rosids</taxon>
        <taxon>fabids</taxon>
        <taxon>Malpighiales</taxon>
        <taxon>Euphorbiaceae</taxon>
        <taxon>Crotonoideae</taxon>
        <taxon>Manihoteae</taxon>
        <taxon>Manihot</taxon>
    </lineage>
</organism>
<feature type="region of interest" description="Disordered" evidence="1">
    <location>
        <begin position="440"/>
        <end position="469"/>
    </location>
</feature>
<dbReference type="EMBL" id="CM004403">
    <property type="protein sequence ID" value="OAY25571.1"/>
    <property type="molecule type" value="Genomic_DNA"/>
</dbReference>
<dbReference type="OMA" id="TSYPCTA"/>
<dbReference type="Pfam" id="PF10358">
    <property type="entry name" value="NT-C2"/>
    <property type="match status" value="1"/>
</dbReference>
<dbReference type="AlphaFoldDB" id="A0A2C9U8H7"/>
<dbReference type="PANTHER" id="PTHR31344">
    <property type="entry name" value="NUCLEAR PORE COMPLEX PROTEIN NUP205"/>
    <property type="match status" value="1"/>
</dbReference>
<dbReference type="InterPro" id="IPR021827">
    <property type="entry name" value="Nup186/Nup192/Nup205"/>
</dbReference>
<dbReference type="Proteomes" id="UP000091857">
    <property type="component" value="Chromosome 17"/>
</dbReference>
<gene>
    <name evidence="3" type="ORF">MANES_17G105300v8</name>
</gene>
<dbReference type="Gramene" id="Manes.17G105300.2.v8.1">
    <property type="protein sequence ID" value="Manes.17G105300.2.v8.1.CDS"/>
    <property type="gene ID" value="Manes.17G105300.v8.1"/>
</dbReference>
<evidence type="ECO:0000313" key="4">
    <source>
        <dbReference type="Proteomes" id="UP000091857"/>
    </source>
</evidence>
<evidence type="ECO:0000259" key="2">
    <source>
        <dbReference type="PROSITE" id="PS51840"/>
    </source>
</evidence>
<dbReference type="GO" id="GO:0005643">
    <property type="term" value="C:nuclear pore"/>
    <property type="evidence" value="ECO:0007669"/>
    <property type="project" value="InterPro"/>
</dbReference>